<proteinExistence type="predicted"/>
<gene>
    <name evidence="2" type="ORF">B0H17DRAFT_1137177</name>
</gene>
<accession>A0AAD7D995</accession>
<reference evidence="2" key="1">
    <citation type="submission" date="2023-03" db="EMBL/GenBank/DDBJ databases">
        <title>Massive genome expansion in bonnet fungi (Mycena s.s.) driven by repeated elements and novel gene families across ecological guilds.</title>
        <authorList>
            <consortium name="Lawrence Berkeley National Laboratory"/>
            <person name="Harder C.B."/>
            <person name="Miyauchi S."/>
            <person name="Viragh M."/>
            <person name="Kuo A."/>
            <person name="Thoen E."/>
            <person name="Andreopoulos B."/>
            <person name="Lu D."/>
            <person name="Skrede I."/>
            <person name="Drula E."/>
            <person name="Henrissat B."/>
            <person name="Morin E."/>
            <person name="Kohler A."/>
            <person name="Barry K."/>
            <person name="LaButti K."/>
            <person name="Morin E."/>
            <person name="Salamov A."/>
            <person name="Lipzen A."/>
            <person name="Mereny Z."/>
            <person name="Hegedus B."/>
            <person name="Baldrian P."/>
            <person name="Stursova M."/>
            <person name="Weitz H."/>
            <person name="Taylor A."/>
            <person name="Grigoriev I.V."/>
            <person name="Nagy L.G."/>
            <person name="Martin F."/>
            <person name="Kauserud H."/>
        </authorList>
    </citation>
    <scope>NUCLEOTIDE SEQUENCE</scope>
    <source>
        <strain evidence="2">CBHHK067</strain>
    </source>
</reference>
<sequence length="236" mass="26618">MLRSRYRPGWVPESQTTGKDESECEDSIHLPNEQGGNVRDATRISDGMQVALKFVETASEEAAISKTSHIGLYFDTLGMFPPDIVVGSDICMLNIVVDASRMIPGGFHFIHAYTSDGVHHLTCYRGDDSQPRLIKTRTDAGPMKYYYTDFELAVRFPSFEARGLVTGYVGHLRYLAHEFSDTVPYDAFKVDVRLVGEMMGINYLSGMEFLAPLVGKLRHRSPKRRLDAEEALRLFR</sequence>
<dbReference type="EMBL" id="JARKIE010000100">
    <property type="protein sequence ID" value="KAJ7685981.1"/>
    <property type="molecule type" value="Genomic_DNA"/>
</dbReference>
<dbReference type="Proteomes" id="UP001221757">
    <property type="component" value="Unassembled WGS sequence"/>
</dbReference>
<evidence type="ECO:0008006" key="4">
    <source>
        <dbReference type="Google" id="ProtNLM"/>
    </source>
</evidence>
<name>A0AAD7D995_MYCRO</name>
<evidence type="ECO:0000256" key="1">
    <source>
        <dbReference type="SAM" id="MobiDB-lite"/>
    </source>
</evidence>
<feature type="region of interest" description="Disordered" evidence="1">
    <location>
        <begin position="1"/>
        <end position="39"/>
    </location>
</feature>
<organism evidence="2 3">
    <name type="scientific">Mycena rosella</name>
    <name type="common">Pink bonnet</name>
    <name type="synonym">Agaricus rosellus</name>
    <dbReference type="NCBI Taxonomy" id="1033263"/>
    <lineage>
        <taxon>Eukaryota</taxon>
        <taxon>Fungi</taxon>
        <taxon>Dikarya</taxon>
        <taxon>Basidiomycota</taxon>
        <taxon>Agaricomycotina</taxon>
        <taxon>Agaricomycetes</taxon>
        <taxon>Agaricomycetidae</taxon>
        <taxon>Agaricales</taxon>
        <taxon>Marasmiineae</taxon>
        <taxon>Mycenaceae</taxon>
        <taxon>Mycena</taxon>
    </lineage>
</organism>
<keyword evidence="3" id="KW-1185">Reference proteome</keyword>
<protein>
    <recommendedName>
        <fullName evidence="4">Protein kinase domain-containing protein</fullName>
    </recommendedName>
</protein>
<dbReference type="InterPro" id="IPR011009">
    <property type="entry name" value="Kinase-like_dom_sf"/>
</dbReference>
<dbReference type="AlphaFoldDB" id="A0AAD7D995"/>
<dbReference type="SUPFAM" id="SSF56112">
    <property type="entry name" value="Protein kinase-like (PK-like)"/>
    <property type="match status" value="1"/>
</dbReference>
<evidence type="ECO:0000313" key="2">
    <source>
        <dbReference type="EMBL" id="KAJ7685981.1"/>
    </source>
</evidence>
<evidence type="ECO:0000313" key="3">
    <source>
        <dbReference type="Proteomes" id="UP001221757"/>
    </source>
</evidence>
<comment type="caution">
    <text evidence="2">The sequence shown here is derived from an EMBL/GenBank/DDBJ whole genome shotgun (WGS) entry which is preliminary data.</text>
</comment>